<proteinExistence type="predicted"/>
<evidence type="ECO:0000256" key="1">
    <source>
        <dbReference type="SAM" id="MobiDB-lite"/>
    </source>
</evidence>
<reference evidence="2" key="1">
    <citation type="submission" date="2013-11" db="EMBL/GenBank/DDBJ databases">
        <title>The Genome Sequence of Phytophthora parasitica CHvinca01.</title>
        <authorList>
            <consortium name="The Broad Institute Genomics Platform"/>
            <person name="Russ C."/>
            <person name="Tyler B."/>
            <person name="Panabieres F."/>
            <person name="Shan W."/>
            <person name="Tripathy S."/>
            <person name="Grunwald N."/>
            <person name="Machado M."/>
            <person name="Johnson C.S."/>
            <person name="Arredondo F."/>
            <person name="Hong C."/>
            <person name="Coffey M."/>
            <person name="Young S.K."/>
            <person name="Zeng Q."/>
            <person name="Gargeya S."/>
            <person name="Fitzgerald M."/>
            <person name="Abouelleil A."/>
            <person name="Alvarado L."/>
            <person name="Chapman S.B."/>
            <person name="Gainer-Dewar J."/>
            <person name="Goldberg J."/>
            <person name="Griggs A."/>
            <person name="Gujja S."/>
            <person name="Hansen M."/>
            <person name="Howarth C."/>
            <person name="Imamovic A."/>
            <person name="Ireland A."/>
            <person name="Larimer J."/>
            <person name="McCowan C."/>
            <person name="Murphy C."/>
            <person name="Pearson M."/>
            <person name="Poon T.W."/>
            <person name="Priest M."/>
            <person name="Roberts A."/>
            <person name="Saif S."/>
            <person name="Shea T."/>
            <person name="Sykes S."/>
            <person name="Wortman J."/>
            <person name="Nusbaum C."/>
            <person name="Birren B."/>
        </authorList>
    </citation>
    <scope>NUCLEOTIDE SEQUENCE [LARGE SCALE GENOMIC DNA]</scope>
    <source>
        <strain evidence="2">CHvinca01</strain>
    </source>
</reference>
<gene>
    <name evidence="2" type="ORF">L917_18969</name>
</gene>
<accession>W2K806</accession>
<dbReference type="AlphaFoldDB" id="W2K806"/>
<feature type="compositionally biased region" description="Polar residues" evidence="1">
    <location>
        <begin position="13"/>
        <end position="23"/>
    </location>
</feature>
<evidence type="ECO:0000313" key="2">
    <source>
        <dbReference type="EMBL" id="ETL80540.1"/>
    </source>
</evidence>
<protein>
    <submittedName>
        <fullName evidence="2">Uncharacterized protein</fullName>
    </submittedName>
</protein>
<dbReference type="EMBL" id="KI682717">
    <property type="protein sequence ID" value="ETL80540.1"/>
    <property type="molecule type" value="Genomic_DNA"/>
</dbReference>
<sequence length="32" mass="3909">MWKHIAYREYRYNQTQSGSSPHNTRFPMFMSG</sequence>
<feature type="region of interest" description="Disordered" evidence="1">
    <location>
        <begin position="13"/>
        <end position="32"/>
    </location>
</feature>
<name>W2K806_PHYNI</name>
<organism evidence="2">
    <name type="scientific">Phytophthora nicotianae</name>
    <name type="common">Potato buckeye rot agent</name>
    <name type="synonym">Phytophthora parasitica</name>
    <dbReference type="NCBI Taxonomy" id="4792"/>
    <lineage>
        <taxon>Eukaryota</taxon>
        <taxon>Sar</taxon>
        <taxon>Stramenopiles</taxon>
        <taxon>Oomycota</taxon>
        <taxon>Peronosporomycetes</taxon>
        <taxon>Peronosporales</taxon>
        <taxon>Peronosporaceae</taxon>
        <taxon>Phytophthora</taxon>
    </lineage>
</organism>
<dbReference type="Proteomes" id="UP000054423">
    <property type="component" value="Unassembled WGS sequence"/>
</dbReference>